<proteinExistence type="predicted"/>
<keyword evidence="3" id="KW-1185">Reference proteome</keyword>
<dbReference type="AlphaFoldDB" id="A0A4C1VGB0"/>
<organism evidence="2 3">
    <name type="scientific">Eumeta variegata</name>
    <name type="common">Bagworm moth</name>
    <name type="synonym">Eumeta japonica</name>
    <dbReference type="NCBI Taxonomy" id="151549"/>
    <lineage>
        <taxon>Eukaryota</taxon>
        <taxon>Metazoa</taxon>
        <taxon>Ecdysozoa</taxon>
        <taxon>Arthropoda</taxon>
        <taxon>Hexapoda</taxon>
        <taxon>Insecta</taxon>
        <taxon>Pterygota</taxon>
        <taxon>Neoptera</taxon>
        <taxon>Endopterygota</taxon>
        <taxon>Lepidoptera</taxon>
        <taxon>Glossata</taxon>
        <taxon>Ditrysia</taxon>
        <taxon>Tineoidea</taxon>
        <taxon>Psychidae</taxon>
        <taxon>Oiketicinae</taxon>
        <taxon>Eumeta</taxon>
    </lineage>
</organism>
<evidence type="ECO:0000256" key="1">
    <source>
        <dbReference type="SAM" id="MobiDB-lite"/>
    </source>
</evidence>
<sequence length="121" mass="13342">MGIILVSIGGTRRPGRARVGYCRIGRRAEAALPRQLRYLNRITPVCVDTDASIKIGSKTNRVLSLRRAGRSRRRVPAGNITEKPAIMINRRHVIGSDGRPVSVANEDRPPPRAALDRRPAT</sequence>
<name>A0A4C1VGB0_EUMVA</name>
<dbReference type="EMBL" id="BGZK01000322">
    <property type="protein sequence ID" value="GBP36745.1"/>
    <property type="molecule type" value="Genomic_DNA"/>
</dbReference>
<gene>
    <name evidence="2" type="ORF">EVAR_24748_1</name>
</gene>
<comment type="caution">
    <text evidence="2">The sequence shown here is derived from an EMBL/GenBank/DDBJ whole genome shotgun (WGS) entry which is preliminary data.</text>
</comment>
<protein>
    <submittedName>
        <fullName evidence="2">Uncharacterized protein</fullName>
    </submittedName>
</protein>
<dbReference type="Proteomes" id="UP000299102">
    <property type="component" value="Unassembled WGS sequence"/>
</dbReference>
<feature type="region of interest" description="Disordered" evidence="1">
    <location>
        <begin position="97"/>
        <end position="121"/>
    </location>
</feature>
<evidence type="ECO:0000313" key="2">
    <source>
        <dbReference type="EMBL" id="GBP36745.1"/>
    </source>
</evidence>
<accession>A0A4C1VGB0</accession>
<reference evidence="2 3" key="1">
    <citation type="journal article" date="2019" name="Commun. Biol.">
        <title>The bagworm genome reveals a unique fibroin gene that provides high tensile strength.</title>
        <authorList>
            <person name="Kono N."/>
            <person name="Nakamura H."/>
            <person name="Ohtoshi R."/>
            <person name="Tomita M."/>
            <person name="Numata K."/>
            <person name="Arakawa K."/>
        </authorList>
    </citation>
    <scope>NUCLEOTIDE SEQUENCE [LARGE SCALE GENOMIC DNA]</scope>
</reference>
<evidence type="ECO:0000313" key="3">
    <source>
        <dbReference type="Proteomes" id="UP000299102"/>
    </source>
</evidence>
<feature type="compositionally biased region" description="Basic and acidic residues" evidence="1">
    <location>
        <begin position="105"/>
        <end position="121"/>
    </location>
</feature>